<dbReference type="Proteomes" id="UP001157502">
    <property type="component" value="Chromosome 11"/>
</dbReference>
<evidence type="ECO:0000313" key="2">
    <source>
        <dbReference type="Proteomes" id="UP001157502"/>
    </source>
</evidence>
<evidence type="ECO:0000313" key="1">
    <source>
        <dbReference type="EMBL" id="KAJ8004521.1"/>
    </source>
</evidence>
<reference evidence="1" key="1">
    <citation type="submission" date="2021-05" db="EMBL/GenBank/DDBJ databases">
        <authorList>
            <person name="Pan Q."/>
            <person name="Jouanno E."/>
            <person name="Zahm M."/>
            <person name="Klopp C."/>
            <person name="Cabau C."/>
            <person name="Louis A."/>
            <person name="Berthelot C."/>
            <person name="Parey E."/>
            <person name="Roest Crollius H."/>
            <person name="Montfort J."/>
            <person name="Robinson-Rechavi M."/>
            <person name="Bouchez O."/>
            <person name="Lampietro C."/>
            <person name="Lopez Roques C."/>
            <person name="Donnadieu C."/>
            <person name="Postlethwait J."/>
            <person name="Bobe J."/>
            <person name="Dillon D."/>
            <person name="Chandos A."/>
            <person name="von Hippel F."/>
            <person name="Guiguen Y."/>
        </authorList>
    </citation>
    <scope>NUCLEOTIDE SEQUENCE</scope>
    <source>
        <strain evidence="1">YG-Jan2019</strain>
    </source>
</reference>
<gene>
    <name evidence="1" type="ORF">DPEC_G00137140</name>
</gene>
<comment type="caution">
    <text evidence="1">The sequence shown here is derived from an EMBL/GenBank/DDBJ whole genome shotgun (WGS) entry which is preliminary data.</text>
</comment>
<proteinExistence type="predicted"/>
<sequence>MSLSQQKAILRLPPAPLHPRSRARQTRPRVQTICSDKCGDLGPPTTSPVKVLTQVTPDNLIAGRFRLGGAEDTPWHADQRIRPGRGKRVKSGRGRGQGRGFPQCISNPAFRRDEVARCTVFIPVQSSEPCSPDVLSFSAWTSPTFLDYRRLCATVVGICNRADWQEDGKTSAAVLRPRICKPLLATVTVTQGPGNKCSRWPRRNRHMEAWC</sequence>
<keyword evidence="2" id="KW-1185">Reference proteome</keyword>
<name>A0ACC2GLX7_DALPE</name>
<accession>A0ACC2GLX7</accession>
<organism evidence="1 2">
    <name type="scientific">Dallia pectoralis</name>
    <name type="common">Alaska blackfish</name>
    <dbReference type="NCBI Taxonomy" id="75939"/>
    <lineage>
        <taxon>Eukaryota</taxon>
        <taxon>Metazoa</taxon>
        <taxon>Chordata</taxon>
        <taxon>Craniata</taxon>
        <taxon>Vertebrata</taxon>
        <taxon>Euteleostomi</taxon>
        <taxon>Actinopterygii</taxon>
        <taxon>Neopterygii</taxon>
        <taxon>Teleostei</taxon>
        <taxon>Protacanthopterygii</taxon>
        <taxon>Esociformes</taxon>
        <taxon>Umbridae</taxon>
        <taxon>Dallia</taxon>
    </lineage>
</organism>
<protein>
    <submittedName>
        <fullName evidence="1">Uncharacterized protein</fullName>
    </submittedName>
</protein>
<dbReference type="EMBL" id="CM055738">
    <property type="protein sequence ID" value="KAJ8004521.1"/>
    <property type="molecule type" value="Genomic_DNA"/>
</dbReference>